<protein>
    <recommendedName>
        <fullName evidence="3">Acriflavin resistance plasma membrane protein</fullName>
    </recommendedName>
</protein>
<name>A0ABZ2PUN7_9BURK</name>
<dbReference type="EMBL" id="CP062176">
    <property type="protein sequence ID" value="WXK38717.1"/>
    <property type="molecule type" value="Genomic_DNA"/>
</dbReference>
<evidence type="ECO:0008006" key="3">
    <source>
        <dbReference type="Google" id="ProtNLM"/>
    </source>
</evidence>
<sequence length="51" mass="5324">MGRVIFAGLSIGMLFTLFVVPAMDTFIGADHHREARNAGAGLLSSSSGTRS</sequence>
<organism evidence="1 2">
    <name type="scientific">Mycetohabitans rhizoxinica</name>
    <dbReference type="NCBI Taxonomy" id="412963"/>
    <lineage>
        <taxon>Bacteria</taxon>
        <taxon>Pseudomonadati</taxon>
        <taxon>Pseudomonadota</taxon>
        <taxon>Betaproteobacteria</taxon>
        <taxon>Burkholderiales</taxon>
        <taxon>Burkholderiaceae</taxon>
        <taxon>Mycetohabitans</taxon>
    </lineage>
</organism>
<dbReference type="RefSeq" id="WP_157864429.1">
    <property type="nucleotide sequence ID" value="NZ_CP062174.1"/>
</dbReference>
<accession>A0ABZ2PUN7</accession>
<evidence type="ECO:0000313" key="1">
    <source>
        <dbReference type="EMBL" id="WXK38717.1"/>
    </source>
</evidence>
<reference evidence="1 2" key="1">
    <citation type="submission" date="2020-09" db="EMBL/GenBank/DDBJ databases">
        <title>Genome sequences of Mycetohabitans spp.</title>
        <authorList>
            <person name="Carter M.E."/>
            <person name="Carpenter S.C.D."/>
            <person name="Bogdanove A.J."/>
        </authorList>
    </citation>
    <scope>NUCLEOTIDE SEQUENCE [LARGE SCALE GENOMIC DNA]</scope>
    <source>
        <strain evidence="1 2">B12</strain>
    </source>
</reference>
<dbReference type="Proteomes" id="UP001493153">
    <property type="component" value="Chromosome"/>
</dbReference>
<proteinExistence type="predicted"/>
<keyword evidence="2" id="KW-1185">Reference proteome</keyword>
<evidence type="ECO:0000313" key="2">
    <source>
        <dbReference type="Proteomes" id="UP001493153"/>
    </source>
</evidence>
<gene>
    <name evidence="1" type="ORF">IHE29_05245</name>
</gene>